<sequence length="500" mass="59525">MSEKFDFSQRVFTIDVKWDGIPDSPNEVRIKEKVRDYVLLQMKSGLEGDDLQRLFNNLKTLLEIQDIEKLNLEQEFEKAKWKVISSTQIETKTIKTEREQSQKEKILANVDLSEVSYIDVEQDVKTWEYKVSQTDALDSYDRQELARLINILKDPRTEEKIRLAKMNPLDIWNLSPKELLVLNTISQMNSDERYHNVLASNETVSILWGRSDVSTTGGIITPDTSFKEKYSSLVNNLTAILKWWADIIGTFESLIRNFKSETNKEKENKLRGIKEKWYEIVKQIQDEKTGFSMTVMKNINEQWKERYTFAIRWTNEWKDVSWSDIDIWRKRLPEQTISLIRTLNKDDDIKKILDNRDNEIEITGHSLWWNLAQIMTALYPDRIKQTYSFNWPWVKNLWPIDKDELATLSKEDKELYELVLKAQQRFFENIHNPKYSFTNIMNVVNKDTIGNMGTHLWLKTAEFWTHSHFLGDLRNNIEKLSEAEFRRVFNFLFIRENQKY</sequence>
<dbReference type="AlphaFoldDB" id="K2A383"/>
<organism evidence="1">
    <name type="scientific">uncultured bacterium</name>
    <name type="common">gcode 4</name>
    <dbReference type="NCBI Taxonomy" id="1234023"/>
    <lineage>
        <taxon>Bacteria</taxon>
        <taxon>environmental samples</taxon>
    </lineage>
</organism>
<protein>
    <submittedName>
        <fullName evidence="1">Uncharacterized protein</fullName>
    </submittedName>
</protein>
<comment type="caution">
    <text evidence="1">The sequence shown here is derived from an EMBL/GenBank/DDBJ whole genome shotgun (WGS) entry which is preliminary data.</text>
</comment>
<proteinExistence type="predicted"/>
<dbReference type="EMBL" id="AMFJ01028855">
    <property type="protein sequence ID" value="EKD44484.1"/>
    <property type="molecule type" value="Genomic_DNA"/>
</dbReference>
<evidence type="ECO:0000313" key="1">
    <source>
        <dbReference type="EMBL" id="EKD44484.1"/>
    </source>
</evidence>
<reference evidence="1" key="1">
    <citation type="journal article" date="2012" name="Science">
        <title>Fermentation, hydrogen, and sulfur metabolism in multiple uncultivated bacterial phyla.</title>
        <authorList>
            <person name="Wrighton K.C."/>
            <person name="Thomas B.C."/>
            <person name="Sharon I."/>
            <person name="Miller C.S."/>
            <person name="Castelle C.J."/>
            <person name="VerBerkmoes N.C."/>
            <person name="Wilkins M.J."/>
            <person name="Hettich R.L."/>
            <person name="Lipton M.S."/>
            <person name="Williams K.H."/>
            <person name="Long P.E."/>
            <person name="Banfield J.F."/>
        </authorList>
    </citation>
    <scope>NUCLEOTIDE SEQUENCE [LARGE SCALE GENOMIC DNA]</scope>
</reference>
<accession>K2A383</accession>
<gene>
    <name evidence="1" type="ORF">ACD_71C00124G0011</name>
</gene>
<name>K2A383_9BACT</name>